<comment type="catalytic activity">
    <reaction evidence="5">
        <text>a 2-demethylmenaquinol + S-adenosyl-L-methionine = a menaquinol + S-adenosyl-L-homocysteine + H(+)</text>
        <dbReference type="Rhea" id="RHEA:42640"/>
        <dbReference type="Rhea" id="RHEA-COMP:9539"/>
        <dbReference type="Rhea" id="RHEA-COMP:9563"/>
        <dbReference type="ChEBI" id="CHEBI:15378"/>
        <dbReference type="ChEBI" id="CHEBI:18151"/>
        <dbReference type="ChEBI" id="CHEBI:55437"/>
        <dbReference type="ChEBI" id="CHEBI:57856"/>
        <dbReference type="ChEBI" id="CHEBI:59789"/>
        <dbReference type="EC" id="2.1.1.163"/>
    </reaction>
</comment>
<proteinExistence type="inferred from homology"/>
<dbReference type="GO" id="GO:0032259">
    <property type="term" value="P:methylation"/>
    <property type="evidence" value="ECO:0007669"/>
    <property type="project" value="UniProtKB-KW"/>
</dbReference>
<comment type="similarity">
    <text evidence="5">Belongs to the class I-like SAM-binding methyltransferase superfamily. MenG/UbiE family.</text>
</comment>
<evidence type="ECO:0000256" key="3">
    <source>
        <dbReference type="ARBA" id="ARBA00022679"/>
    </source>
</evidence>
<reference evidence="6" key="1">
    <citation type="submission" date="2020-07" db="EMBL/GenBank/DDBJ databases">
        <title>Huge and variable diversity of episymbiotic CPR bacteria and DPANN archaea in groundwater ecosystems.</title>
        <authorList>
            <person name="He C.Y."/>
            <person name="Keren R."/>
            <person name="Whittaker M."/>
            <person name="Farag I.F."/>
            <person name="Doudna J."/>
            <person name="Cate J.H.D."/>
            <person name="Banfield J.F."/>
        </authorList>
    </citation>
    <scope>NUCLEOTIDE SEQUENCE</scope>
    <source>
        <strain evidence="6">NC_groundwater_672_Ag_B-0.1um_62_36</strain>
    </source>
</reference>
<dbReference type="InterPro" id="IPR029063">
    <property type="entry name" value="SAM-dependent_MTases_sf"/>
</dbReference>
<dbReference type="NCBIfam" id="NF001244">
    <property type="entry name" value="PRK00216.1-5"/>
    <property type="match status" value="1"/>
</dbReference>
<dbReference type="EMBL" id="JACPRF010000263">
    <property type="protein sequence ID" value="MBI2876937.1"/>
    <property type="molecule type" value="Genomic_DNA"/>
</dbReference>
<feature type="binding site" evidence="5">
    <location>
        <position position="59"/>
    </location>
    <ligand>
        <name>S-adenosyl-L-methionine</name>
        <dbReference type="ChEBI" id="CHEBI:59789"/>
    </ligand>
</feature>
<evidence type="ECO:0000256" key="2">
    <source>
        <dbReference type="ARBA" id="ARBA00022603"/>
    </source>
</evidence>
<feature type="binding site" evidence="5">
    <location>
        <begin position="108"/>
        <end position="109"/>
    </location>
    <ligand>
        <name>S-adenosyl-L-methionine</name>
        <dbReference type="ChEBI" id="CHEBI:59789"/>
    </ligand>
</feature>
<dbReference type="Pfam" id="PF01209">
    <property type="entry name" value="Ubie_methyltran"/>
    <property type="match status" value="1"/>
</dbReference>
<keyword evidence="1 5" id="KW-0474">Menaquinone biosynthesis</keyword>
<accession>A0A932CQT5</accession>
<dbReference type="SUPFAM" id="SSF53335">
    <property type="entry name" value="S-adenosyl-L-methionine-dependent methyltransferases"/>
    <property type="match status" value="1"/>
</dbReference>
<dbReference type="PROSITE" id="PS01183">
    <property type="entry name" value="UBIE_1"/>
    <property type="match status" value="1"/>
</dbReference>
<evidence type="ECO:0000313" key="6">
    <source>
        <dbReference type="EMBL" id="MBI2876937.1"/>
    </source>
</evidence>
<keyword evidence="3 5" id="KW-0808">Transferase</keyword>
<feature type="binding site" evidence="5">
    <location>
        <position position="80"/>
    </location>
    <ligand>
        <name>S-adenosyl-L-methionine</name>
        <dbReference type="ChEBI" id="CHEBI:59789"/>
    </ligand>
</feature>
<name>A0A932CQT5_UNCTE</name>
<dbReference type="EC" id="2.1.1.163" evidence="5"/>
<evidence type="ECO:0000256" key="5">
    <source>
        <dbReference type="HAMAP-Rule" id="MF_01813"/>
    </source>
</evidence>
<protein>
    <recommendedName>
        <fullName evidence="5">Demethylmenaquinone methyltransferase</fullName>
        <ecNumber evidence="5">2.1.1.163</ecNumber>
    </recommendedName>
</protein>
<dbReference type="PANTHER" id="PTHR43591:SF24">
    <property type="entry name" value="2-METHOXY-6-POLYPRENYL-1,4-BENZOQUINOL METHYLASE, MITOCHONDRIAL"/>
    <property type="match status" value="1"/>
</dbReference>
<dbReference type="GO" id="GO:0009234">
    <property type="term" value="P:menaquinone biosynthetic process"/>
    <property type="evidence" value="ECO:0007669"/>
    <property type="project" value="UniProtKB-UniRule"/>
</dbReference>
<dbReference type="NCBIfam" id="TIGR01934">
    <property type="entry name" value="MenG_MenH_UbiE"/>
    <property type="match status" value="1"/>
</dbReference>
<dbReference type="PANTHER" id="PTHR43591">
    <property type="entry name" value="METHYLTRANSFERASE"/>
    <property type="match status" value="1"/>
</dbReference>
<sequence length="237" mass="26768">MELKKDEALVQQIFSSIAGRYDLLNFLLSLGIDRHWRTRAIQEIPPREQGLFLDIATGTGDVALALARHQPPSARIWGVDFSHEMLALARRKVARHRMEGRIHLQLGNALALPFRDGTFDAISIAFGLRNLSDLQRGLQEMCRVLCPGGKVVILEFCDPPGWLFRRLYYGYFCRILPVVGGVISGNGRAYRYLRDSVLAFPDPEWLQREIERAGFCEVGYRHLTGGIAAIHVGRARL</sequence>
<comment type="pathway">
    <text evidence="5">Quinol/quinone metabolism; menaquinone biosynthesis; menaquinol from 1,4-dihydroxy-2-naphthoate: step 2/2.</text>
</comment>
<evidence type="ECO:0000256" key="1">
    <source>
        <dbReference type="ARBA" id="ARBA00022428"/>
    </source>
</evidence>
<dbReference type="InterPro" id="IPR023576">
    <property type="entry name" value="UbiE/COQ5_MeTrFase_CS"/>
</dbReference>
<dbReference type="CDD" id="cd02440">
    <property type="entry name" value="AdoMet_MTases"/>
    <property type="match status" value="1"/>
</dbReference>
<keyword evidence="4 5" id="KW-0949">S-adenosyl-L-methionine</keyword>
<dbReference type="Proteomes" id="UP000769766">
    <property type="component" value="Unassembled WGS sequence"/>
</dbReference>
<dbReference type="AlphaFoldDB" id="A0A932CQT5"/>
<comment type="caution">
    <text evidence="6">The sequence shown here is derived from an EMBL/GenBank/DDBJ whole genome shotgun (WGS) entry which is preliminary data.</text>
</comment>
<dbReference type="GO" id="GO:0008425">
    <property type="term" value="F:2-methoxy-6-polyprenyl-1,4-benzoquinol methyltransferase activity"/>
    <property type="evidence" value="ECO:0007669"/>
    <property type="project" value="TreeGrafter"/>
</dbReference>
<comment type="caution">
    <text evidence="5">Lacks conserved residue(s) required for the propagation of feature annotation.</text>
</comment>
<dbReference type="Gene3D" id="3.40.50.150">
    <property type="entry name" value="Vaccinia Virus protein VP39"/>
    <property type="match status" value="1"/>
</dbReference>
<dbReference type="GO" id="GO:0043770">
    <property type="term" value="F:demethylmenaquinone methyltransferase activity"/>
    <property type="evidence" value="ECO:0007669"/>
    <property type="project" value="UniProtKB-UniRule"/>
</dbReference>
<gene>
    <name evidence="6" type="primary">ubiE</name>
    <name evidence="5" type="synonym">menG</name>
    <name evidence="6" type="ORF">HYY20_08650</name>
</gene>
<evidence type="ECO:0000256" key="4">
    <source>
        <dbReference type="ARBA" id="ARBA00022691"/>
    </source>
</evidence>
<evidence type="ECO:0000313" key="7">
    <source>
        <dbReference type="Proteomes" id="UP000769766"/>
    </source>
</evidence>
<keyword evidence="2 5" id="KW-0489">Methyltransferase</keyword>
<dbReference type="InterPro" id="IPR004033">
    <property type="entry name" value="UbiE/COQ5_MeTrFase"/>
</dbReference>
<organism evidence="6 7">
    <name type="scientific">Tectimicrobiota bacterium</name>
    <dbReference type="NCBI Taxonomy" id="2528274"/>
    <lineage>
        <taxon>Bacteria</taxon>
        <taxon>Pseudomonadati</taxon>
        <taxon>Nitrospinota/Tectimicrobiota group</taxon>
        <taxon>Candidatus Tectimicrobiota</taxon>
    </lineage>
</organism>
<dbReference type="HAMAP" id="MF_01813">
    <property type="entry name" value="MenG_UbiE_methyltr"/>
    <property type="match status" value="1"/>
</dbReference>
<dbReference type="PROSITE" id="PS51608">
    <property type="entry name" value="SAM_MT_UBIE"/>
    <property type="match status" value="1"/>
</dbReference>
<comment type="function">
    <text evidence="5">Methyltransferase required for the conversion of demethylmenaquinol (DMKH2) to menaquinol (MKH2).</text>
</comment>